<dbReference type="Proteomes" id="UP000269774">
    <property type="component" value="Unassembled WGS sequence"/>
</dbReference>
<dbReference type="AlphaFoldDB" id="A0A3M2HWK1"/>
<evidence type="ECO:0000259" key="1">
    <source>
        <dbReference type="Pfam" id="PF25559"/>
    </source>
</evidence>
<gene>
    <name evidence="2" type="ORF">EA797_04735</name>
</gene>
<feature type="domain" description="DUF7931" evidence="1">
    <location>
        <begin position="60"/>
        <end position="207"/>
    </location>
</feature>
<organism evidence="2 3">
    <name type="scientific">Stutzerimonas zhaodongensis</name>
    <dbReference type="NCBI Taxonomy" id="1176257"/>
    <lineage>
        <taxon>Bacteria</taxon>
        <taxon>Pseudomonadati</taxon>
        <taxon>Pseudomonadota</taxon>
        <taxon>Gammaproteobacteria</taxon>
        <taxon>Pseudomonadales</taxon>
        <taxon>Pseudomonadaceae</taxon>
        <taxon>Stutzerimonas</taxon>
    </lineage>
</organism>
<dbReference type="RefSeq" id="WP_122163995.1">
    <property type="nucleotide sequence ID" value="NZ_JAMOIB010000001.1"/>
</dbReference>
<dbReference type="OrthoDB" id="6999610at2"/>
<reference evidence="2 3" key="1">
    <citation type="submission" date="2018-10" db="EMBL/GenBank/DDBJ databases">
        <title>Pseudomonas zhaodongensis NEAU-ST5-21(T) genome.</title>
        <authorList>
            <person name="Peng J."/>
            <person name="Liu Z.-P."/>
        </authorList>
    </citation>
    <scope>NUCLEOTIDE SEQUENCE [LARGE SCALE GENOMIC DNA]</scope>
    <source>
        <strain evidence="2 3">NEAU-ST5-21</strain>
    </source>
</reference>
<protein>
    <submittedName>
        <fullName evidence="2">Histone acetyltransferase HPA2</fullName>
    </submittedName>
</protein>
<evidence type="ECO:0000313" key="3">
    <source>
        <dbReference type="Proteomes" id="UP000269774"/>
    </source>
</evidence>
<keyword evidence="3" id="KW-1185">Reference proteome</keyword>
<dbReference type="EMBL" id="RFFM01000001">
    <property type="protein sequence ID" value="RMH92040.1"/>
    <property type="molecule type" value="Genomic_DNA"/>
</dbReference>
<name>A0A3M2HWK1_9GAMM</name>
<proteinExistence type="predicted"/>
<dbReference type="InterPro" id="IPR057691">
    <property type="entry name" value="DUF7931"/>
</dbReference>
<dbReference type="Pfam" id="PF25559">
    <property type="entry name" value="DUF7931"/>
    <property type="match status" value="1"/>
</dbReference>
<dbReference type="GO" id="GO:0016740">
    <property type="term" value="F:transferase activity"/>
    <property type="evidence" value="ECO:0007669"/>
    <property type="project" value="UniProtKB-KW"/>
</dbReference>
<accession>A0A3M2HWK1</accession>
<comment type="caution">
    <text evidence="2">The sequence shown here is derived from an EMBL/GenBank/DDBJ whole genome shotgun (WGS) entry which is preliminary data.</text>
</comment>
<evidence type="ECO:0000313" key="2">
    <source>
        <dbReference type="EMBL" id="RMH92040.1"/>
    </source>
</evidence>
<keyword evidence="2" id="KW-0808">Transferase</keyword>
<sequence>MSIDGPDRSKTEAELALIEFNSPGRFTIANPSATLAEPAQQDQAPFSLGLTAELQSFGSANEAHRHLMALIGQARRSLRLYSPDFEPWLYNHSSVRQACTRFLLDNPRNRLRALLGDSSRAVKQGHQLLSLSRRLSSNMHIRKVHHDYPAQTDAFLVVDDCGVLIRPKPDEFKGYVLYNDPGRARQLQRQFDMAWEHSLSDPDLRSFLL</sequence>
<dbReference type="SUPFAM" id="SSF56024">
    <property type="entry name" value="Phospholipase D/nuclease"/>
    <property type="match status" value="1"/>
</dbReference>